<dbReference type="InterPro" id="IPR017867">
    <property type="entry name" value="Tyr_phospatase_low_mol_wt"/>
</dbReference>
<dbReference type="InterPro" id="IPR023485">
    <property type="entry name" value="Ptyr_pPase"/>
</dbReference>
<evidence type="ECO:0000256" key="1">
    <source>
        <dbReference type="ARBA" id="ARBA00011063"/>
    </source>
</evidence>
<keyword evidence="3" id="KW-0904">Protein phosphatase</keyword>
<dbReference type="Pfam" id="PF01451">
    <property type="entry name" value="LMWPc"/>
    <property type="match status" value="1"/>
</dbReference>
<dbReference type="PANTHER" id="PTHR11717">
    <property type="entry name" value="LOW MOLECULAR WEIGHT PROTEIN TYROSINE PHOSPHATASE"/>
    <property type="match status" value="1"/>
</dbReference>
<reference evidence="7" key="1">
    <citation type="submission" date="2016-10" db="EMBL/GenBank/DDBJ databases">
        <authorList>
            <person name="Varghese N."/>
            <person name="Submissions S."/>
        </authorList>
    </citation>
    <scope>NUCLEOTIDE SEQUENCE [LARGE SCALE GENOMIC DNA]</scope>
    <source>
        <strain evidence="7">DSM 45413</strain>
    </source>
</reference>
<evidence type="ECO:0000256" key="2">
    <source>
        <dbReference type="ARBA" id="ARBA00022801"/>
    </source>
</evidence>
<dbReference type="InterPro" id="IPR036196">
    <property type="entry name" value="Ptyr_pPase_sf"/>
</dbReference>
<feature type="active site" evidence="4">
    <location>
        <position position="23"/>
    </location>
</feature>
<evidence type="ECO:0000256" key="3">
    <source>
        <dbReference type="ARBA" id="ARBA00022912"/>
    </source>
</evidence>
<dbReference type="RefSeq" id="WP_211435745.1">
    <property type="nucleotide sequence ID" value="NZ_FOEE01000016.1"/>
</dbReference>
<dbReference type="Gene3D" id="3.40.50.2300">
    <property type="match status" value="1"/>
</dbReference>
<feature type="domain" description="Phosphotyrosine protein phosphatase I" evidence="5">
    <location>
        <begin position="11"/>
        <end position="194"/>
    </location>
</feature>
<protein>
    <submittedName>
        <fullName evidence="6">Protein-tyrosine phosphatase</fullName>
    </submittedName>
</protein>
<dbReference type="Proteomes" id="UP000198960">
    <property type="component" value="Unassembled WGS sequence"/>
</dbReference>
<dbReference type="PRINTS" id="PR00719">
    <property type="entry name" value="LMWPTPASE"/>
</dbReference>
<keyword evidence="7" id="KW-1185">Reference proteome</keyword>
<dbReference type="GO" id="GO:0004725">
    <property type="term" value="F:protein tyrosine phosphatase activity"/>
    <property type="evidence" value="ECO:0007669"/>
    <property type="project" value="InterPro"/>
</dbReference>
<evidence type="ECO:0000259" key="5">
    <source>
        <dbReference type="SMART" id="SM00226"/>
    </source>
</evidence>
<dbReference type="SUPFAM" id="SSF52788">
    <property type="entry name" value="Phosphotyrosine protein phosphatases I"/>
    <property type="match status" value="1"/>
</dbReference>
<dbReference type="SMART" id="SM00226">
    <property type="entry name" value="LMWPc"/>
    <property type="match status" value="1"/>
</dbReference>
<gene>
    <name evidence="6" type="ORF">SAMN05660991_04073</name>
</gene>
<organism evidence="6 7">
    <name type="scientific">Trujillonella endophytica</name>
    <dbReference type="NCBI Taxonomy" id="673521"/>
    <lineage>
        <taxon>Bacteria</taxon>
        <taxon>Bacillati</taxon>
        <taxon>Actinomycetota</taxon>
        <taxon>Actinomycetes</taxon>
        <taxon>Geodermatophilales</taxon>
        <taxon>Geodermatophilaceae</taxon>
        <taxon>Trujillonella</taxon>
    </lineage>
</organism>
<accession>A0A1H8W5L8</accession>
<dbReference type="PANTHER" id="PTHR11717:SF31">
    <property type="entry name" value="LOW MOLECULAR WEIGHT PROTEIN-TYROSINE-PHOSPHATASE ETP-RELATED"/>
    <property type="match status" value="1"/>
</dbReference>
<evidence type="ECO:0000313" key="7">
    <source>
        <dbReference type="Proteomes" id="UP000198960"/>
    </source>
</evidence>
<dbReference type="STRING" id="673521.SAMN05660991_04073"/>
<dbReference type="InterPro" id="IPR050438">
    <property type="entry name" value="LMW_PTPase"/>
</dbReference>
<comment type="similarity">
    <text evidence="1">Belongs to the low molecular weight phosphotyrosine protein phosphatase family.</text>
</comment>
<dbReference type="AlphaFoldDB" id="A0A1H8W5L8"/>
<keyword evidence="2" id="KW-0378">Hydrolase</keyword>
<proteinExistence type="inferred from homology"/>
<dbReference type="EMBL" id="FOEE01000016">
    <property type="protein sequence ID" value="SEP22727.1"/>
    <property type="molecule type" value="Genomic_DNA"/>
</dbReference>
<name>A0A1H8W5L8_9ACTN</name>
<evidence type="ECO:0000256" key="4">
    <source>
        <dbReference type="PIRSR" id="PIRSR617867-1"/>
    </source>
</evidence>
<feature type="active site" description="Nucleophile" evidence="4">
    <location>
        <position position="17"/>
    </location>
</feature>
<sequence>MSRHWSPEPAFAVLVVCTGNICRSPLAERLGRAYLDDRLGEDADLVRLTSAGVGAVVGSAMHPDSALVLQGYGGDPTGFVARQIIEGMAIDADLTLTLTRAHRRRVLELAPRALSRTFTLREAAALVDLLRDVDVPGEDLADRARALVREMNGARSRRQAGEGDDVRDPIGQPVEVHEEIGAAIAEALIPLLDRIAGLHRSAHDEAHDPDAA</sequence>
<evidence type="ECO:0000313" key="6">
    <source>
        <dbReference type="EMBL" id="SEP22727.1"/>
    </source>
</evidence>